<dbReference type="Pfam" id="PF03462">
    <property type="entry name" value="PCRF"/>
    <property type="match status" value="1"/>
</dbReference>
<comment type="subcellular location">
    <subcellularLocation>
        <location evidence="2">Cytoplasm</location>
    </subcellularLocation>
</comment>
<dbReference type="InterPro" id="IPR004373">
    <property type="entry name" value="RF-1"/>
</dbReference>
<evidence type="ECO:0000256" key="5">
    <source>
        <dbReference type="ARBA" id="ARBA00022490"/>
    </source>
</evidence>
<evidence type="ECO:0000256" key="4">
    <source>
        <dbReference type="ARBA" id="ARBA00022481"/>
    </source>
</evidence>
<gene>
    <name evidence="10" type="primary">prfA</name>
    <name evidence="10" type="ORF">HYT40_03080</name>
</gene>
<dbReference type="Pfam" id="PF00472">
    <property type="entry name" value="RF-1"/>
    <property type="match status" value="1"/>
</dbReference>
<keyword evidence="4" id="KW-0488">Methylation</keyword>
<feature type="coiled-coil region" evidence="8">
    <location>
        <begin position="39"/>
        <end position="92"/>
    </location>
</feature>
<dbReference type="PANTHER" id="PTHR43804:SF7">
    <property type="entry name" value="LD18447P"/>
    <property type="match status" value="1"/>
</dbReference>
<dbReference type="FunFam" id="3.30.70.1660:FF:000004">
    <property type="entry name" value="Peptide chain release factor 1"/>
    <property type="match status" value="1"/>
</dbReference>
<evidence type="ECO:0000313" key="11">
    <source>
        <dbReference type="Proteomes" id="UP000724148"/>
    </source>
</evidence>
<dbReference type="GO" id="GO:0016149">
    <property type="term" value="F:translation release factor activity, codon specific"/>
    <property type="evidence" value="ECO:0007669"/>
    <property type="project" value="InterPro"/>
</dbReference>
<comment type="caution">
    <text evidence="10">The sequence shown here is derived from an EMBL/GenBank/DDBJ whole genome shotgun (WGS) entry which is preliminary data.</text>
</comment>
<dbReference type="InterPro" id="IPR050057">
    <property type="entry name" value="Prokaryotic/Mito_RF"/>
</dbReference>
<evidence type="ECO:0000256" key="7">
    <source>
        <dbReference type="NCBIfam" id="TIGR00019"/>
    </source>
</evidence>
<evidence type="ECO:0000313" key="10">
    <source>
        <dbReference type="EMBL" id="MBI2097102.1"/>
    </source>
</evidence>
<evidence type="ECO:0000256" key="8">
    <source>
        <dbReference type="SAM" id="Coils"/>
    </source>
</evidence>
<dbReference type="AlphaFoldDB" id="A0A931SBX6"/>
<accession>A0A931SBX6</accession>
<evidence type="ECO:0000259" key="9">
    <source>
        <dbReference type="PROSITE" id="PS00745"/>
    </source>
</evidence>
<dbReference type="NCBIfam" id="TIGR00019">
    <property type="entry name" value="prfA"/>
    <property type="match status" value="1"/>
</dbReference>
<dbReference type="PROSITE" id="PS00745">
    <property type="entry name" value="RF_PROK_I"/>
    <property type="match status" value="1"/>
</dbReference>
<dbReference type="SMART" id="SM00937">
    <property type="entry name" value="PCRF"/>
    <property type="match status" value="1"/>
</dbReference>
<keyword evidence="5" id="KW-0963">Cytoplasm</keyword>
<comment type="function">
    <text evidence="1">Peptide chain release factor 1 directs the termination of translation in response to the peptide chain termination codons UAG and UAA.</text>
</comment>
<dbReference type="FunFam" id="3.30.70.1660:FF:000002">
    <property type="entry name" value="Peptide chain release factor 1"/>
    <property type="match status" value="1"/>
</dbReference>
<proteinExistence type="inferred from homology"/>
<reference evidence="10" key="1">
    <citation type="submission" date="2020-07" db="EMBL/GenBank/DDBJ databases">
        <title>Huge and variable diversity of episymbiotic CPR bacteria and DPANN archaea in groundwater ecosystems.</title>
        <authorList>
            <person name="He C.Y."/>
            <person name="Keren R."/>
            <person name="Whittaker M."/>
            <person name="Farag I.F."/>
            <person name="Doudna J."/>
            <person name="Cate J.H.D."/>
            <person name="Banfield J.F."/>
        </authorList>
    </citation>
    <scope>NUCLEOTIDE SEQUENCE</scope>
    <source>
        <strain evidence="10">NC_groundwater_193_Ag_S-0.1um_51_7</strain>
    </source>
</reference>
<evidence type="ECO:0000256" key="2">
    <source>
        <dbReference type="ARBA" id="ARBA00004496"/>
    </source>
</evidence>
<evidence type="ECO:0000256" key="6">
    <source>
        <dbReference type="ARBA" id="ARBA00022917"/>
    </source>
</evidence>
<dbReference type="InterPro" id="IPR000352">
    <property type="entry name" value="Pep_chain_release_fac_I"/>
</dbReference>
<dbReference type="NCBIfam" id="NF001859">
    <property type="entry name" value="PRK00591.1"/>
    <property type="match status" value="1"/>
</dbReference>
<dbReference type="EMBL" id="JACOZA010000080">
    <property type="protein sequence ID" value="MBI2097102.1"/>
    <property type="molecule type" value="Genomic_DNA"/>
</dbReference>
<dbReference type="Gene3D" id="6.10.140.1950">
    <property type="match status" value="1"/>
</dbReference>
<protein>
    <recommendedName>
        <fullName evidence="7">Peptide chain release factor 1</fullName>
    </recommendedName>
</protein>
<dbReference type="InterPro" id="IPR045853">
    <property type="entry name" value="Pep_chain_release_fac_I_sf"/>
</dbReference>
<dbReference type="GO" id="GO:0005829">
    <property type="term" value="C:cytosol"/>
    <property type="evidence" value="ECO:0007669"/>
    <property type="project" value="UniProtKB-ARBA"/>
</dbReference>
<comment type="similarity">
    <text evidence="3">Belongs to the prokaryotic/mitochondrial release factor family.</text>
</comment>
<organism evidence="10 11">
    <name type="scientific">Candidatus Sungiibacteriota bacterium</name>
    <dbReference type="NCBI Taxonomy" id="2750080"/>
    <lineage>
        <taxon>Bacteria</taxon>
        <taxon>Candidatus Sungiibacteriota</taxon>
    </lineage>
</organism>
<dbReference type="FunFam" id="3.30.160.20:FF:000004">
    <property type="entry name" value="Peptide chain release factor 1"/>
    <property type="match status" value="1"/>
</dbReference>
<dbReference type="Gene3D" id="3.30.160.20">
    <property type="match status" value="1"/>
</dbReference>
<dbReference type="Proteomes" id="UP000724148">
    <property type="component" value="Unassembled WGS sequence"/>
</dbReference>
<dbReference type="InterPro" id="IPR005139">
    <property type="entry name" value="PCRF"/>
</dbReference>
<feature type="domain" description="Prokaryotic-type class I peptide chain release factors" evidence="9">
    <location>
        <begin position="225"/>
        <end position="241"/>
    </location>
</feature>
<name>A0A931SBX6_9BACT</name>
<dbReference type="PANTHER" id="PTHR43804">
    <property type="entry name" value="LD18447P"/>
    <property type="match status" value="1"/>
</dbReference>
<evidence type="ECO:0000256" key="1">
    <source>
        <dbReference type="ARBA" id="ARBA00002986"/>
    </source>
</evidence>
<keyword evidence="6" id="KW-0648">Protein biosynthesis</keyword>
<dbReference type="SUPFAM" id="SSF75620">
    <property type="entry name" value="Release factor"/>
    <property type="match status" value="1"/>
</dbReference>
<evidence type="ECO:0000256" key="3">
    <source>
        <dbReference type="ARBA" id="ARBA00010835"/>
    </source>
</evidence>
<sequence length="348" mass="39370">MDRSTVKKEIGELAKKLSDPEFLSNSSEAKRAGARLQKLQQLQRKFEALDKVRTELREAENLAKETNGDAMADLAREEISELTKNEAAIQKEISGLLHEESTMELPHDVIMEIRAGAGGEEAALFAAKLFQMYRKFAESKRWEVNPLSSSPSELGGIKEIIFEVNGRDVFRSLRHESGVHRVQRIPETEKQGRIHTSTASIAVLPQVKDIDVEIKPQDIKVEFFRSSGPGGQNVNKVETAVRITHVPTGYVVTSQEGRSQLKNRERAMSLLRARIYDIQRQAEEQKLAAERKSQIGTGDRSEKIRTYNFPQDRVTDHRINKSWHNIEGIMQGKIDEIVTAFQNSPSRI</sequence>
<dbReference type="Gene3D" id="3.30.70.1660">
    <property type="match status" value="2"/>
</dbReference>
<keyword evidence="8" id="KW-0175">Coiled coil</keyword>